<dbReference type="Proteomes" id="UP001165190">
    <property type="component" value="Unassembled WGS sequence"/>
</dbReference>
<accession>A0A9W7MAW7</accession>
<dbReference type="EMBL" id="BSYR01000026">
    <property type="protein sequence ID" value="GMI94698.1"/>
    <property type="molecule type" value="Genomic_DNA"/>
</dbReference>
<keyword evidence="6 9" id="KW-0732">Signal</keyword>
<evidence type="ECO:0000256" key="4">
    <source>
        <dbReference type="ARBA" id="ARBA00022529"/>
    </source>
</evidence>
<proteinExistence type="inferred from homology"/>
<evidence type="ECO:0000256" key="2">
    <source>
        <dbReference type="ARBA" id="ARBA00006722"/>
    </source>
</evidence>
<dbReference type="PANTHER" id="PTHR36788">
    <property type="entry name" value="DEFENSIN-LIKE PROTEIN 183"/>
    <property type="match status" value="1"/>
</dbReference>
<evidence type="ECO:0000256" key="9">
    <source>
        <dbReference type="RuleBase" id="RU367109"/>
    </source>
</evidence>
<keyword evidence="3 9" id="KW-0964">Secreted</keyword>
<name>A0A9W7MAW7_HIBTR</name>
<evidence type="ECO:0000256" key="5">
    <source>
        <dbReference type="ARBA" id="ARBA00022577"/>
    </source>
</evidence>
<dbReference type="GO" id="GO:0005576">
    <property type="term" value="C:extracellular region"/>
    <property type="evidence" value="ECO:0007669"/>
    <property type="project" value="UniProtKB-SubCell"/>
</dbReference>
<evidence type="ECO:0000256" key="8">
    <source>
        <dbReference type="ARBA" id="ARBA00023157"/>
    </source>
</evidence>
<protein>
    <recommendedName>
        <fullName evidence="9">Defensin-like protein</fullName>
    </recommendedName>
</protein>
<dbReference type="GO" id="GO:0050832">
    <property type="term" value="P:defense response to fungus"/>
    <property type="evidence" value="ECO:0007669"/>
    <property type="project" value="UniProtKB-UniRule"/>
</dbReference>
<dbReference type="InterPro" id="IPR039641">
    <property type="entry name" value="LCR"/>
</dbReference>
<dbReference type="AlphaFoldDB" id="A0A9W7MAW7"/>
<dbReference type="OrthoDB" id="993238at2759"/>
<comment type="similarity">
    <text evidence="2 9">Belongs to the DEFL family.</text>
</comment>
<organism evidence="10 11">
    <name type="scientific">Hibiscus trionum</name>
    <name type="common">Flower of an hour</name>
    <dbReference type="NCBI Taxonomy" id="183268"/>
    <lineage>
        <taxon>Eukaryota</taxon>
        <taxon>Viridiplantae</taxon>
        <taxon>Streptophyta</taxon>
        <taxon>Embryophyta</taxon>
        <taxon>Tracheophyta</taxon>
        <taxon>Spermatophyta</taxon>
        <taxon>Magnoliopsida</taxon>
        <taxon>eudicotyledons</taxon>
        <taxon>Gunneridae</taxon>
        <taxon>Pentapetalae</taxon>
        <taxon>rosids</taxon>
        <taxon>malvids</taxon>
        <taxon>Malvales</taxon>
        <taxon>Malvaceae</taxon>
        <taxon>Malvoideae</taxon>
        <taxon>Hibiscus</taxon>
    </lineage>
</organism>
<sequence length="142" mass="15516">MINFFQSFYILAILLLFITARVSGAQCEEEMGICDENCNVRCETSKNGKGICEKLSPNEVGTCKCLYECGNNGNKNGNDNENSLSKNKQCNLGIGPCSWQCNDVCCDQNCAAEYPGPQEGHGACMDIVGIPSLHQCICYFNC</sequence>
<keyword evidence="11" id="KW-1185">Reference proteome</keyword>
<evidence type="ECO:0000256" key="3">
    <source>
        <dbReference type="ARBA" id="ARBA00022525"/>
    </source>
</evidence>
<evidence type="ECO:0000313" key="10">
    <source>
        <dbReference type="EMBL" id="GMI94698.1"/>
    </source>
</evidence>
<feature type="signal peptide" evidence="9">
    <location>
        <begin position="1"/>
        <end position="24"/>
    </location>
</feature>
<keyword evidence="4 9" id="KW-0929">Antimicrobial</keyword>
<evidence type="ECO:0000313" key="11">
    <source>
        <dbReference type="Proteomes" id="UP001165190"/>
    </source>
</evidence>
<dbReference type="PANTHER" id="PTHR36788:SF2">
    <property type="entry name" value="DEFENSIN-LIKE PROTEIN 183"/>
    <property type="match status" value="1"/>
</dbReference>
<evidence type="ECO:0000256" key="6">
    <source>
        <dbReference type="ARBA" id="ARBA00022729"/>
    </source>
</evidence>
<reference evidence="10" key="1">
    <citation type="submission" date="2023-05" db="EMBL/GenBank/DDBJ databases">
        <title>Genome and transcriptome analyses reveal genes involved in the formation of fine ridges on petal epidermal cells in Hibiscus trionum.</title>
        <authorList>
            <person name="Koshimizu S."/>
            <person name="Masuda S."/>
            <person name="Ishii T."/>
            <person name="Shirasu K."/>
            <person name="Hoshino A."/>
            <person name="Arita M."/>
        </authorList>
    </citation>
    <scope>NUCLEOTIDE SEQUENCE</scope>
    <source>
        <strain evidence="10">Hamamatsu line</strain>
    </source>
</reference>
<evidence type="ECO:0000256" key="1">
    <source>
        <dbReference type="ARBA" id="ARBA00004613"/>
    </source>
</evidence>
<feature type="chain" id="PRO_5041019375" description="Defensin-like protein" evidence="9">
    <location>
        <begin position="25"/>
        <end position="142"/>
    </location>
</feature>
<evidence type="ECO:0000256" key="7">
    <source>
        <dbReference type="ARBA" id="ARBA00022821"/>
    </source>
</evidence>
<comment type="subcellular location">
    <subcellularLocation>
        <location evidence="1 9">Secreted</location>
    </subcellularLocation>
</comment>
<gene>
    <name evidence="10" type="ORF">HRI_003139100</name>
</gene>
<comment type="caution">
    <text evidence="10">The sequence shown here is derived from an EMBL/GenBank/DDBJ whole genome shotgun (WGS) entry which is preliminary data.</text>
</comment>
<dbReference type="GO" id="GO:0031640">
    <property type="term" value="P:killing of cells of another organism"/>
    <property type="evidence" value="ECO:0007669"/>
    <property type="project" value="UniProtKB-UniRule"/>
</dbReference>
<keyword evidence="8" id="KW-1015">Disulfide bond</keyword>
<keyword evidence="5 9" id="KW-0295">Fungicide</keyword>
<keyword evidence="7 9" id="KW-0611">Plant defense</keyword>